<dbReference type="GO" id="GO:0018104">
    <property type="term" value="P:peptidoglycan-protein cross-linking"/>
    <property type="evidence" value="ECO:0007669"/>
    <property type="project" value="TreeGrafter"/>
</dbReference>
<comment type="caution">
    <text evidence="18">The sequence shown here is derived from an EMBL/GenBank/DDBJ whole genome shotgun (WGS) entry which is preliminary data.</text>
</comment>
<dbReference type="GO" id="GO:0071555">
    <property type="term" value="P:cell wall organization"/>
    <property type="evidence" value="ECO:0007669"/>
    <property type="project" value="UniProtKB-UniRule"/>
</dbReference>
<comment type="subcellular location">
    <subcellularLocation>
        <location evidence="1">Periplasm</location>
    </subcellularLocation>
</comment>
<evidence type="ECO:0000256" key="2">
    <source>
        <dbReference type="ARBA" id="ARBA00004752"/>
    </source>
</evidence>
<sequence length="317" mass="34958">MKKLLSRLVLACAVMSVPSFATTYPMPENGRVIGTLSYYTVIQGESMADIAERHNIGFLALMAANPGLDPFLPDGGTELTIPTQSILPDAPHQGIVINLAELRLYSFHRDGSAVDVFPIGIGRIGRDTPEMSTKISQKRENPTWTPTKNTHIEYREKGIELPRVVPAGPDNPLGLYAMRLSYGSGEYLIHGTNKEFGIGMRVSAGCIRLYPDDIEYLFSKSQLGDKVTIVNQPIKYAVQPNGEFVMEVHEPLNRTEEEVHEATALKLDRSALKFVVQDGVESKKVAQLLKNQNGLVQSIGRQVEIEANENAQVTIVQ</sequence>
<dbReference type="PANTHER" id="PTHR30582">
    <property type="entry name" value="L,D-TRANSPEPTIDASE"/>
    <property type="match status" value="1"/>
</dbReference>
<dbReference type="InterPro" id="IPR050979">
    <property type="entry name" value="LD-transpeptidase"/>
</dbReference>
<dbReference type="AlphaFoldDB" id="A0A420ED33"/>
<dbReference type="InterPro" id="IPR041597">
    <property type="entry name" value="Ldt_C"/>
</dbReference>
<feature type="chain" id="PRO_5019362572" evidence="15">
    <location>
        <begin position="22"/>
        <end position="317"/>
    </location>
</feature>
<dbReference type="GO" id="GO:0016757">
    <property type="term" value="F:glycosyltransferase activity"/>
    <property type="evidence" value="ECO:0007669"/>
    <property type="project" value="UniProtKB-KW"/>
</dbReference>
<evidence type="ECO:0000256" key="3">
    <source>
        <dbReference type="ARBA" id="ARBA00005992"/>
    </source>
</evidence>
<protein>
    <submittedName>
        <fullName evidence="18">LysM peptidoglycan-binding domain-containing protein</fullName>
    </submittedName>
</protein>
<dbReference type="GO" id="GO:0008360">
    <property type="term" value="P:regulation of cell shape"/>
    <property type="evidence" value="ECO:0007669"/>
    <property type="project" value="UniProtKB-UniRule"/>
</dbReference>
<dbReference type="FunFam" id="2.40.440.10:FF:000001">
    <property type="entry name" value="L,D-transpeptidase YbiS"/>
    <property type="match status" value="1"/>
</dbReference>
<evidence type="ECO:0000256" key="15">
    <source>
        <dbReference type="SAM" id="SignalP"/>
    </source>
</evidence>
<dbReference type="Pfam" id="PF01476">
    <property type="entry name" value="LysM"/>
    <property type="match status" value="1"/>
</dbReference>
<dbReference type="InterPro" id="IPR038063">
    <property type="entry name" value="Transpep_catalytic_dom"/>
</dbReference>
<dbReference type="Proteomes" id="UP000286482">
    <property type="component" value="Unassembled WGS sequence"/>
</dbReference>
<evidence type="ECO:0000256" key="5">
    <source>
        <dbReference type="ARBA" id="ARBA00022679"/>
    </source>
</evidence>
<dbReference type="CDD" id="cd16913">
    <property type="entry name" value="YkuD_like"/>
    <property type="match status" value="1"/>
</dbReference>
<dbReference type="Gene3D" id="3.10.350.10">
    <property type="entry name" value="LysM domain"/>
    <property type="match status" value="1"/>
</dbReference>
<dbReference type="InterPro" id="IPR005490">
    <property type="entry name" value="LD_TPept_cat_dom"/>
</dbReference>
<dbReference type="Gene3D" id="2.40.440.10">
    <property type="entry name" value="L,D-transpeptidase catalytic domain-like"/>
    <property type="match status" value="1"/>
</dbReference>
<evidence type="ECO:0000256" key="1">
    <source>
        <dbReference type="ARBA" id="ARBA00004418"/>
    </source>
</evidence>
<dbReference type="GO" id="GO:0071972">
    <property type="term" value="F:peptidoglycan L,D-transpeptidase activity"/>
    <property type="evidence" value="ECO:0007669"/>
    <property type="project" value="TreeGrafter"/>
</dbReference>
<evidence type="ECO:0000256" key="8">
    <source>
        <dbReference type="ARBA" id="ARBA00022801"/>
    </source>
</evidence>
<organism evidence="18 19">
    <name type="scientific">Alginatibacterium sediminis</name>
    <dbReference type="NCBI Taxonomy" id="2164068"/>
    <lineage>
        <taxon>Bacteria</taxon>
        <taxon>Pseudomonadati</taxon>
        <taxon>Pseudomonadota</taxon>
        <taxon>Gammaproteobacteria</taxon>
        <taxon>Alteromonadales</taxon>
        <taxon>Alteromonadaceae</taxon>
        <taxon>Alginatibacterium</taxon>
    </lineage>
</organism>
<keyword evidence="9 13" id="KW-0133">Cell shape</keyword>
<keyword evidence="6 15" id="KW-0732">Signal</keyword>
<comment type="similarity">
    <text evidence="3">Belongs to the YkuD family.</text>
</comment>
<feature type="signal peptide" evidence="15">
    <location>
        <begin position="1"/>
        <end position="21"/>
    </location>
</feature>
<dbReference type="SUPFAM" id="SSF54106">
    <property type="entry name" value="LysM domain"/>
    <property type="match status" value="1"/>
</dbReference>
<feature type="active site" description="Nucleophile" evidence="13">
    <location>
        <position position="206"/>
    </location>
</feature>
<dbReference type="EMBL" id="RAQO01000005">
    <property type="protein sequence ID" value="RKF18564.1"/>
    <property type="molecule type" value="Genomic_DNA"/>
</dbReference>
<evidence type="ECO:0000259" key="16">
    <source>
        <dbReference type="PROSITE" id="PS51782"/>
    </source>
</evidence>
<keyword evidence="11 13" id="KW-0961">Cell wall biogenesis/degradation</keyword>
<dbReference type="InterPro" id="IPR036779">
    <property type="entry name" value="LysM_dom_sf"/>
</dbReference>
<gene>
    <name evidence="18" type="ORF">DBZ36_09145</name>
</gene>
<feature type="domain" description="LysM" evidence="16">
    <location>
        <begin position="37"/>
        <end position="81"/>
    </location>
</feature>
<evidence type="ECO:0000256" key="7">
    <source>
        <dbReference type="ARBA" id="ARBA00022764"/>
    </source>
</evidence>
<evidence type="ECO:0000313" key="19">
    <source>
        <dbReference type="Proteomes" id="UP000286482"/>
    </source>
</evidence>
<keyword evidence="5" id="KW-0808">Transferase</keyword>
<dbReference type="CDD" id="cd00118">
    <property type="entry name" value="LysM"/>
    <property type="match status" value="1"/>
</dbReference>
<dbReference type="Pfam" id="PF17969">
    <property type="entry name" value="Ldt_C"/>
    <property type="match status" value="1"/>
</dbReference>
<feature type="active site" description="Proton donor/acceptor" evidence="13">
    <location>
        <position position="190"/>
    </location>
</feature>
<evidence type="ECO:0000256" key="6">
    <source>
        <dbReference type="ARBA" id="ARBA00022729"/>
    </source>
</evidence>
<evidence type="ECO:0000259" key="17">
    <source>
        <dbReference type="PROSITE" id="PS52029"/>
    </source>
</evidence>
<keyword evidence="4" id="KW-0328">Glycosyltransferase</keyword>
<evidence type="ECO:0000256" key="13">
    <source>
        <dbReference type="PROSITE-ProRule" id="PRU01373"/>
    </source>
</evidence>
<evidence type="ECO:0000313" key="18">
    <source>
        <dbReference type="EMBL" id="RKF18564.1"/>
    </source>
</evidence>
<dbReference type="OrthoDB" id="9787225at2"/>
<keyword evidence="8" id="KW-0378">Hydrolase</keyword>
<dbReference type="PROSITE" id="PS52029">
    <property type="entry name" value="LD_TPASE"/>
    <property type="match status" value="1"/>
</dbReference>
<evidence type="ECO:0000256" key="10">
    <source>
        <dbReference type="ARBA" id="ARBA00022984"/>
    </source>
</evidence>
<evidence type="ECO:0000256" key="4">
    <source>
        <dbReference type="ARBA" id="ARBA00022676"/>
    </source>
</evidence>
<feature type="domain" description="L,D-TPase catalytic" evidence="17">
    <location>
        <begin position="93"/>
        <end position="230"/>
    </location>
</feature>
<comment type="pathway">
    <text evidence="2 13">Cell wall biogenesis; peptidoglycan biosynthesis.</text>
</comment>
<dbReference type="SMART" id="SM00257">
    <property type="entry name" value="LysM"/>
    <property type="match status" value="1"/>
</dbReference>
<feature type="region of interest" description="Disordered" evidence="14">
    <location>
        <begin position="128"/>
        <end position="147"/>
    </location>
</feature>
<dbReference type="Pfam" id="PF03734">
    <property type="entry name" value="YkuD"/>
    <property type="match status" value="1"/>
</dbReference>
<dbReference type="UniPathway" id="UPA00219"/>
<accession>A0A420ED33</accession>
<dbReference type="PANTHER" id="PTHR30582:SF24">
    <property type="entry name" value="L,D-TRANSPEPTIDASE ERFK_SRFK-RELATED"/>
    <property type="match status" value="1"/>
</dbReference>
<dbReference type="GO" id="GO:0005576">
    <property type="term" value="C:extracellular region"/>
    <property type="evidence" value="ECO:0007669"/>
    <property type="project" value="TreeGrafter"/>
</dbReference>
<evidence type="ECO:0000256" key="12">
    <source>
        <dbReference type="ARBA" id="ARBA00060592"/>
    </source>
</evidence>
<dbReference type="SUPFAM" id="SSF141523">
    <property type="entry name" value="L,D-transpeptidase catalytic domain-like"/>
    <property type="match status" value="1"/>
</dbReference>
<evidence type="ECO:0000256" key="14">
    <source>
        <dbReference type="SAM" id="MobiDB-lite"/>
    </source>
</evidence>
<name>A0A420ED33_9ALTE</name>
<dbReference type="RefSeq" id="WP_120354643.1">
    <property type="nucleotide sequence ID" value="NZ_RAQO01000005.1"/>
</dbReference>
<evidence type="ECO:0000256" key="9">
    <source>
        <dbReference type="ARBA" id="ARBA00022960"/>
    </source>
</evidence>
<dbReference type="InterPro" id="IPR018392">
    <property type="entry name" value="LysM"/>
</dbReference>
<proteinExistence type="inferred from homology"/>
<evidence type="ECO:0000256" key="11">
    <source>
        <dbReference type="ARBA" id="ARBA00023316"/>
    </source>
</evidence>
<reference evidence="18 19" key="1">
    <citation type="submission" date="2018-09" db="EMBL/GenBank/DDBJ databases">
        <authorList>
            <person name="Wang Z."/>
        </authorList>
    </citation>
    <scope>NUCLEOTIDE SEQUENCE [LARGE SCALE GENOMIC DNA]</scope>
    <source>
        <strain evidence="18 19">ALS 81</strain>
    </source>
</reference>
<dbReference type="GO" id="GO:0042597">
    <property type="term" value="C:periplasmic space"/>
    <property type="evidence" value="ECO:0007669"/>
    <property type="project" value="UniProtKB-SubCell"/>
</dbReference>
<comment type="pathway">
    <text evidence="12">Glycan biosynthesis.</text>
</comment>
<keyword evidence="19" id="KW-1185">Reference proteome</keyword>
<keyword evidence="10 13" id="KW-0573">Peptidoglycan synthesis</keyword>
<dbReference type="PROSITE" id="PS51782">
    <property type="entry name" value="LYSM"/>
    <property type="match status" value="1"/>
</dbReference>
<keyword evidence="7" id="KW-0574">Periplasm</keyword>